<gene>
    <name evidence="18" type="ORF">BOX15_Mlig021642g1</name>
    <name evidence="17" type="ORF">BOX15_Mlig031079g3</name>
</gene>
<keyword evidence="6" id="KW-0862">Zinc</keyword>
<dbReference type="STRING" id="282301.A0A267DB27"/>
<feature type="domain" description="Cation efflux protein cytoplasmic" evidence="16">
    <location>
        <begin position="291"/>
        <end position="366"/>
    </location>
</feature>
<dbReference type="GO" id="GO:0005385">
    <property type="term" value="F:zinc ion transmembrane transporter activity"/>
    <property type="evidence" value="ECO:0007669"/>
    <property type="project" value="TreeGrafter"/>
</dbReference>
<reference evidence="17 19" key="1">
    <citation type="submission" date="2017-06" db="EMBL/GenBank/DDBJ databases">
        <title>A platform for efficient transgenesis in Macrostomum lignano, a flatworm model organism for stem cell research.</title>
        <authorList>
            <person name="Berezikov E."/>
        </authorList>
    </citation>
    <scope>NUCLEOTIDE SEQUENCE [LARGE SCALE GENOMIC DNA]</scope>
    <source>
        <strain evidence="17">DV1</strain>
        <tissue evidence="17">Whole organism</tissue>
    </source>
</reference>
<dbReference type="OrthoDB" id="9944568at2759"/>
<comment type="subcellular location">
    <subcellularLocation>
        <location evidence="1">Cytoplasmic vesicle</location>
        <location evidence="1">Secretory vesicle membrane</location>
        <topology evidence="1">Multi-pass membrane protein</topology>
    </subcellularLocation>
</comment>
<keyword evidence="4 14" id="KW-0812">Transmembrane</keyword>
<feature type="transmembrane region" description="Helical" evidence="14">
    <location>
        <begin position="101"/>
        <end position="121"/>
    </location>
</feature>
<dbReference type="InterPro" id="IPR050681">
    <property type="entry name" value="CDF/SLC30A"/>
</dbReference>
<evidence type="ECO:0000256" key="10">
    <source>
        <dbReference type="ARBA" id="ARBA00023136"/>
    </source>
</evidence>
<dbReference type="Proteomes" id="UP000215902">
    <property type="component" value="Unassembled WGS sequence"/>
</dbReference>
<evidence type="ECO:0000256" key="13">
    <source>
        <dbReference type="SAM" id="MobiDB-lite"/>
    </source>
</evidence>
<comment type="similarity">
    <text evidence="2">Belongs to the cation diffusion facilitator (CDF) transporter (TC 2.A.4) family. SLC30A subfamily.</text>
</comment>
<keyword evidence="19" id="KW-1185">Reference proteome</keyword>
<feature type="transmembrane region" description="Helical" evidence="14">
    <location>
        <begin position="172"/>
        <end position="193"/>
    </location>
</feature>
<evidence type="ECO:0000256" key="3">
    <source>
        <dbReference type="ARBA" id="ARBA00022448"/>
    </source>
</evidence>
<dbReference type="EMBL" id="NIVC01002856">
    <property type="protein sequence ID" value="PAA54820.1"/>
    <property type="molecule type" value="Genomic_DNA"/>
</dbReference>
<feature type="transmembrane region" description="Helical" evidence="14">
    <location>
        <begin position="258"/>
        <end position="279"/>
    </location>
</feature>
<evidence type="ECO:0000259" key="16">
    <source>
        <dbReference type="Pfam" id="PF16916"/>
    </source>
</evidence>
<dbReference type="InterPro" id="IPR036837">
    <property type="entry name" value="Cation_efflux_CTD_sf"/>
</dbReference>
<name>A0A267DB27_9PLAT</name>
<evidence type="ECO:0000256" key="11">
    <source>
        <dbReference type="ARBA" id="ARBA00023329"/>
    </source>
</evidence>
<evidence type="ECO:0000256" key="1">
    <source>
        <dbReference type="ARBA" id="ARBA00004638"/>
    </source>
</evidence>
<feature type="non-terminal residue" evidence="17">
    <location>
        <position position="1"/>
    </location>
</feature>
<dbReference type="NCBIfam" id="TIGR01297">
    <property type="entry name" value="CDF"/>
    <property type="match status" value="1"/>
</dbReference>
<evidence type="ECO:0000313" key="18">
    <source>
        <dbReference type="EMBL" id="PAA54820.1"/>
    </source>
</evidence>
<dbReference type="InterPro" id="IPR027470">
    <property type="entry name" value="Cation_efflux_CTD"/>
</dbReference>
<keyword evidence="3" id="KW-0813">Transport</keyword>
<dbReference type="GO" id="GO:0030658">
    <property type="term" value="C:transport vesicle membrane"/>
    <property type="evidence" value="ECO:0007669"/>
    <property type="project" value="UniProtKB-SubCell"/>
</dbReference>
<feature type="region of interest" description="Disordered" evidence="13">
    <location>
        <begin position="197"/>
        <end position="218"/>
    </location>
</feature>
<keyword evidence="8 14" id="KW-1133">Transmembrane helix</keyword>
<feature type="transmembrane region" description="Helical" evidence="14">
    <location>
        <begin position="71"/>
        <end position="95"/>
    </location>
</feature>
<dbReference type="Pfam" id="PF16916">
    <property type="entry name" value="ZT_dimer"/>
    <property type="match status" value="1"/>
</dbReference>
<dbReference type="InterPro" id="IPR027469">
    <property type="entry name" value="Cation_efflux_TMD_sf"/>
</dbReference>
<dbReference type="GO" id="GO:0010043">
    <property type="term" value="P:response to zinc ion"/>
    <property type="evidence" value="ECO:0007669"/>
    <property type="project" value="TreeGrafter"/>
</dbReference>
<keyword evidence="11" id="KW-0968">Cytoplasmic vesicle</keyword>
<evidence type="ECO:0000256" key="5">
    <source>
        <dbReference type="ARBA" id="ARBA00022723"/>
    </source>
</evidence>
<dbReference type="EMBL" id="NIVC01004835">
    <property type="protein sequence ID" value="PAA46491.1"/>
    <property type="molecule type" value="Genomic_DNA"/>
</dbReference>
<evidence type="ECO:0000256" key="6">
    <source>
        <dbReference type="ARBA" id="ARBA00022833"/>
    </source>
</evidence>
<dbReference type="SUPFAM" id="SSF161111">
    <property type="entry name" value="Cation efflux protein transmembrane domain-like"/>
    <property type="match status" value="1"/>
</dbReference>
<dbReference type="GO" id="GO:0005886">
    <property type="term" value="C:plasma membrane"/>
    <property type="evidence" value="ECO:0007669"/>
    <property type="project" value="TreeGrafter"/>
</dbReference>
<keyword evidence="5" id="KW-0479">Metal-binding</keyword>
<dbReference type="PANTHER" id="PTHR11562:SF17">
    <property type="entry name" value="RE54080P-RELATED"/>
    <property type="match status" value="1"/>
</dbReference>
<dbReference type="GO" id="GO:0046872">
    <property type="term" value="F:metal ion binding"/>
    <property type="evidence" value="ECO:0007669"/>
    <property type="project" value="UniProtKB-KW"/>
</dbReference>
<dbReference type="PANTHER" id="PTHR11562">
    <property type="entry name" value="CATION EFFLUX PROTEIN/ ZINC TRANSPORTER"/>
    <property type="match status" value="1"/>
</dbReference>
<protein>
    <recommendedName>
        <fullName evidence="20">Cation efflux protein cytoplasmic domain-containing protein</fullName>
    </recommendedName>
</protein>
<evidence type="ECO:0000313" key="19">
    <source>
        <dbReference type="Proteomes" id="UP000215902"/>
    </source>
</evidence>
<evidence type="ECO:0000256" key="9">
    <source>
        <dbReference type="ARBA" id="ARBA00023065"/>
    </source>
</evidence>
<accession>A0A267DB27</accession>
<evidence type="ECO:0008006" key="20">
    <source>
        <dbReference type="Google" id="ProtNLM"/>
    </source>
</evidence>
<dbReference type="SUPFAM" id="SSF160240">
    <property type="entry name" value="Cation efflux protein cytoplasmic domain-like"/>
    <property type="match status" value="1"/>
</dbReference>
<comment type="catalytic activity">
    <reaction evidence="12">
        <text>Zn(2+)(in) + 2 H(+)(out) = Zn(2+)(out) + 2 H(+)(in)</text>
        <dbReference type="Rhea" id="RHEA:72627"/>
        <dbReference type="ChEBI" id="CHEBI:15378"/>
        <dbReference type="ChEBI" id="CHEBI:29105"/>
    </reaction>
</comment>
<evidence type="ECO:0000313" key="17">
    <source>
        <dbReference type="EMBL" id="PAA46491.1"/>
    </source>
</evidence>
<dbReference type="AlphaFoldDB" id="A0A267DB27"/>
<dbReference type="InterPro" id="IPR002524">
    <property type="entry name" value="Cation_efflux"/>
</dbReference>
<feature type="transmembrane region" description="Helical" evidence="14">
    <location>
        <begin position="141"/>
        <end position="160"/>
    </location>
</feature>
<evidence type="ECO:0000256" key="2">
    <source>
        <dbReference type="ARBA" id="ARBA00008873"/>
    </source>
</evidence>
<dbReference type="FunFam" id="1.20.1510.10:FF:000002">
    <property type="entry name" value="zinc transporter 3 isoform X1"/>
    <property type="match status" value="1"/>
</dbReference>
<dbReference type="Pfam" id="PF01545">
    <property type="entry name" value="Cation_efflux"/>
    <property type="match status" value="1"/>
</dbReference>
<keyword evidence="9" id="KW-0406">Ion transport</keyword>
<keyword evidence="10 14" id="KW-0472">Membrane</keyword>
<evidence type="ECO:0000256" key="4">
    <source>
        <dbReference type="ARBA" id="ARBA00022692"/>
    </source>
</evidence>
<keyword evidence="7" id="KW-0864">Zinc transport</keyword>
<evidence type="ECO:0000256" key="7">
    <source>
        <dbReference type="ARBA" id="ARBA00022906"/>
    </source>
</evidence>
<comment type="caution">
    <text evidence="17">The sequence shown here is derived from an EMBL/GenBank/DDBJ whole genome shotgun (WGS) entry which is preliminary data.</text>
</comment>
<evidence type="ECO:0000256" key="12">
    <source>
        <dbReference type="ARBA" id="ARBA00048349"/>
    </source>
</evidence>
<evidence type="ECO:0000256" key="8">
    <source>
        <dbReference type="ARBA" id="ARBA00022989"/>
    </source>
</evidence>
<proteinExistence type="inferred from homology"/>
<sequence length="381" mass="41683">HAHTLIIVSTMPSHGANVSEKSSLVSHAGPSYHAMQRGTSSDSEAGLHCHASEQVREQLLALGQRTARRKLWVASLLCLLFMAGEIVGGAIANSLAIMTDAAHLLTDFASFMISLLALYLASRPATKRMSFGWHRAEVVGALVSVLMIWVVTGILVYLAIERVVNQNFEVQGQAMLITSGVGVAVNIIMAVTLHQHGHSHGTDHGHSHANNHGNDDHGHSDQNINVRAAFIHVVGDFLQSLGVLCAAFVIYYRPDLKLADPICTFLFSILVLFTTFSILRDTMRVLMEATPKGLDFNIVKETLASVPGVIEVHNLRLWSLTMNKTAVSAHLAVVKDANQQELLLAATRLVKQRFQLHEVTVQIEEYVEAMADCEHCQDPQD</sequence>
<feature type="domain" description="Cation efflux protein transmembrane" evidence="15">
    <location>
        <begin position="71"/>
        <end position="287"/>
    </location>
</feature>
<dbReference type="InterPro" id="IPR058533">
    <property type="entry name" value="Cation_efflux_TM"/>
</dbReference>
<evidence type="ECO:0000259" key="15">
    <source>
        <dbReference type="Pfam" id="PF01545"/>
    </source>
</evidence>
<dbReference type="Gene3D" id="1.20.1510.10">
    <property type="entry name" value="Cation efflux protein transmembrane domain"/>
    <property type="match status" value="1"/>
</dbReference>
<organism evidence="17 19">
    <name type="scientific">Macrostomum lignano</name>
    <dbReference type="NCBI Taxonomy" id="282301"/>
    <lineage>
        <taxon>Eukaryota</taxon>
        <taxon>Metazoa</taxon>
        <taxon>Spiralia</taxon>
        <taxon>Lophotrochozoa</taxon>
        <taxon>Platyhelminthes</taxon>
        <taxon>Rhabditophora</taxon>
        <taxon>Macrostomorpha</taxon>
        <taxon>Macrostomida</taxon>
        <taxon>Macrostomidae</taxon>
        <taxon>Macrostomum</taxon>
    </lineage>
</organism>
<evidence type="ECO:0000256" key="14">
    <source>
        <dbReference type="SAM" id="Phobius"/>
    </source>
</evidence>
<feature type="transmembrane region" description="Helical" evidence="14">
    <location>
        <begin position="229"/>
        <end position="252"/>
    </location>
</feature>